<dbReference type="EMBL" id="MUJZ01066183">
    <property type="protein sequence ID" value="OTF70342.1"/>
    <property type="molecule type" value="Genomic_DNA"/>
</dbReference>
<dbReference type="Gene3D" id="3.40.50.620">
    <property type="entry name" value="HUPs"/>
    <property type="match status" value="1"/>
</dbReference>
<comment type="pathway">
    <text evidence="1">Cofactor biosynthesis; FAD biosynthesis; FAD from FMN: step 1/1.</text>
</comment>
<dbReference type="AlphaFoldDB" id="A0A1Y3APG1"/>
<keyword evidence="3" id="KW-0285">Flavoprotein</keyword>
<accession>A0A1Y3APG1</accession>
<comment type="caution">
    <text evidence="15">The sequence shown here is derived from an EMBL/GenBank/DDBJ whole genome shotgun (WGS) entry which is preliminary data.</text>
</comment>
<keyword evidence="8" id="KW-0274">FAD</keyword>
<dbReference type="Proteomes" id="UP000194236">
    <property type="component" value="Unassembled WGS sequence"/>
</dbReference>
<keyword evidence="4" id="KW-0288">FMN</keyword>
<evidence type="ECO:0000313" key="15">
    <source>
        <dbReference type="EMBL" id="OTF70342.1"/>
    </source>
</evidence>
<evidence type="ECO:0000256" key="3">
    <source>
        <dbReference type="ARBA" id="ARBA00022630"/>
    </source>
</evidence>
<keyword evidence="16" id="KW-1185">Reference proteome</keyword>
<evidence type="ECO:0000256" key="9">
    <source>
        <dbReference type="ARBA" id="ARBA00022840"/>
    </source>
</evidence>
<reference evidence="15 16" key="1">
    <citation type="submission" date="2017-03" db="EMBL/GenBank/DDBJ databases">
        <title>Genome Survey of Euroglyphus maynei.</title>
        <authorList>
            <person name="Arlian L.G."/>
            <person name="Morgan M.S."/>
            <person name="Rider S.D."/>
        </authorList>
    </citation>
    <scope>NUCLEOTIDE SEQUENCE [LARGE SCALE GENOMIC DNA]</scope>
    <source>
        <strain evidence="15">Arlian Lab</strain>
        <tissue evidence="15">Whole body</tissue>
    </source>
</reference>
<evidence type="ECO:0000256" key="11">
    <source>
        <dbReference type="ARBA" id="ARBA00031871"/>
    </source>
</evidence>
<dbReference type="GO" id="GO:0005524">
    <property type="term" value="F:ATP binding"/>
    <property type="evidence" value="ECO:0007669"/>
    <property type="project" value="UniProtKB-KW"/>
</dbReference>
<dbReference type="PANTHER" id="PTHR23293">
    <property type="entry name" value="FAD SYNTHETASE-RELATED FMN ADENYLYLTRANSFERASE"/>
    <property type="match status" value="1"/>
</dbReference>
<keyword evidence="6" id="KW-0548">Nucleotidyltransferase</keyword>
<name>A0A1Y3APG1_EURMA</name>
<dbReference type="OrthoDB" id="270728at2759"/>
<dbReference type="Pfam" id="PF01507">
    <property type="entry name" value="PAPS_reduct"/>
    <property type="match status" value="1"/>
</dbReference>
<comment type="catalytic activity">
    <reaction evidence="12">
        <text>FMN + ATP + H(+) = FAD + diphosphate</text>
        <dbReference type="Rhea" id="RHEA:17237"/>
        <dbReference type="ChEBI" id="CHEBI:15378"/>
        <dbReference type="ChEBI" id="CHEBI:30616"/>
        <dbReference type="ChEBI" id="CHEBI:33019"/>
        <dbReference type="ChEBI" id="CHEBI:57692"/>
        <dbReference type="ChEBI" id="CHEBI:58210"/>
        <dbReference type="EC" id="2.7.7.2"/>
    </reaction>
</comment>
<feature type="domain" description="Phosphoadenosine phosphosulphate reductase" evidence="14">
    <location>
        <begin position="129"/>
        <end position="201"/>
    </location>
</feature>
<evidence type="ECO:0000256" key="4">
    <source>
        <dbReference type="ARBA" id="ARBA00022643"/>
    </source>
</evidence>
<evidence type="ECO:0000256" key="1">
    <source>
        <dbReference type="ARBA" id="ARBA00004726"/>
    </source>
</evidence>
<evidence type="ECO:0000256" key="7">
    <source>
        <dbReference type="ARBA" id="ARBA00022741"/>
    </source>
</evidence>
<evidence type="ECO:0000259" key="14">
    <source>
        <dbReference type="Pfam" id="PF01507"/>
    </source>
</evidence>
<feature type="non-terminal residue" evidence="15">
    <location>
        <position position="1"/>
    </location>
</feature>
<keyword evidence="5" id="KW-0808">Transferase</keyword>
<evidence type="ECO:0000256" key="12">
    <source>
        <dbReference type="ARBA" id="ARBA00049494"/>
    </source>
</evidence>
<feature type="region of interest" description="Disordered" evidence="13">
    <location>
        <begin position="224"/>
        <end position="251"/>
    </location>
</feature>
<evidence type="ECO:0000256" key="6">
    <source>
        <dbReference type="ARBA" id="ARBA00022695"/>
    </source>
</evidence>
<evidence type="ECO:0000256" key="13">
    <source>
        <dbReference type="SAM" id="MobiDB-lite"/>
    </source>
</evidence>
<protein>
    <recommendedName>
        <fullName evidence="2">FAD synthase</fullName>
        <ecNumber evidence="2">2.7.7.2</ecNumber>
    </recommendedName>
    <alternativeName>
        <fullName evidence="10">FAD pyrophosphorylase</fullName>
    </alternativeName>
    <alternativeName>
        <fullName evidence="11">FMN adenylyltransferase</fullName>
    </alternativeName>
</protein>
<evidence type="ECO:0000256" key="2">
    <source>
        <dbReference type="ARBA" id="ARBA00012393"/>
    </source>
</evidence>
<keyword evidence="7" id="KW-0547">Nucleotide-binding</keyword>
<keyword evidence="9" id="KW-0067">ATP-binding</keyword>
<evidence type="ECO:0000313" key="16">
    <source>
        <dbReference type="Proteomes" id="UP000194236"/>
    </source>
</evidence>
<dbReference type="GO" id="GO:0006747">
    <property type="term" value="P:FAD biosynthetic process"/>
    <property type="evidence" value="ECO:0007669"/>
    <property type="project" value="TreeGrafter"/>
</dbReference>
<dbReference type="PANTHER" id="PTHR23293:SF9">
    <property type="entry name" value="FAD SYNTHASE"/>
    <property type="match status" value="1"/>
</dbReference>
<proteinExistence type="predicted"/>
<organism evidence="15 16">
    <name type="scientific">Euroglyphus maynei</name>
    <name type="common">Mayne's house dust mite</name>
    <dbReference type="NCBI Taxonomy" id="6958"/>
    <lineage>
        <taxon>Eukaryota</taxon>
        <taxon>Metazoa</taxon>
        <taxon>Ecdysozoa</taxon>
        <taxon>Arthropoda</taxon>
        <taxon>Chelicerata</taxon>
        <taxon>Arachnida</taxon>
        <taxon>Acari</taxon>
        <taxon>Acariformes</taxon>
        <taxon>Sarcoptiformes</taxon>
        <taxon>Astigmata</taxon>
        <taxon>Psoroptidia</taxon>
        <taxon>Analgoidea</taxon>
        <taxon>Pyroglyphidae</taxon>
        <taxon>Pyroglyphinae</taxon>
        <taxon>Euroglyphus</taxon>
    </lineage>
</organism>
<gene>
    <name evidence="15" type="ORF">BLA29_003437</name>
</gene>
<dbReference type="InterPro" id="IPR002500">
    <property type="entry name" value="PAPS_reduct_dom"/>
</dbReference>
<dbReference type="EC" id="2.7.7.2" evidence="2"/>
<dbReference type="GO" id="GO:0003919">
    <property type="term" value="F:FMN adenylyltransferase activity"/>
    <property type="evidence" value="ECO:0007669"/>
    <property type="project" value="UniProtKB-EC"/>
</dbReference>
<evidence type="ECO:0000256" key="5">
    <source>
        <dbReference type="ARBA" id="ARBA00022679"/>
    </source>
</evidence>
<evidence type="ECO:0000256" key="10">
    <source>
        <dbReference type="ARBA" id="ARBA00031145"/>
    </source>
</evidence>
<dbReference type="SUPFAM" id="SSF52402">
    <property type="entry name" value="Adenine nucleotide alpha hydrolases-like"/>
    <property type="match status" value="1"/>
</dbReference>
<sequence>FIGNNCEKYSNLIKCQFAYQIDSNNSDDDDDDQDRQKFAWIQAHVRHRLRQHSLQLSRLNDNFLNFLPSICFDSRDSYRRLKQLAATNAKVHSLFECCREQIKKAFYGCRMNIYPGEDFKSALCDVRKNKSFELVFMGCRRTDFDEKIGQKLTTVQPTDMGWPEFIRINPLLDWSYQNVWEFLLNLQVPYCSLYDYGYTSIDHPENTHPNPALLIRNFNFEKNPQKSMNDKNKTSSQLSTKIGLDDDNNDDDKNNEICCTNNHNDEIYLPAYQLRHDGMERNSRH</sequence>
<dbReference type="InterPro" id="IPR014729">
    <property type="entry name" value="Rossmann-like_a/b/a_fold"/>
</dbReference>
<evidence type="ECO:0000256" key="8">
    <source>
        <dbReference type="ARBA" id="ARBA00022827"/>
    </source>
</evidence>